<dbReference type="SMART" id="SM01311">
    <property type="entry name" value="RPOL_N"/>
    <property type="match status" value="1"/>
</dbReference>
<dbReference type="InterPro" id="IPR043502">
    <property type="entry name" value="DNA/RNA_pol_sf"/>
</dbReference>
<protein>
    <recommendedName>
        <fullName evidence="10">DNA-directed RNA polymerase</fullName>
        <ecNumber evidence="10">2.7.7.6</ecNumber>
    </recommendedName>
</protein>
<comment type="similarity">
    <text evidence="2 10">Belongs to the phage and mitochondrial RNA polymerase family.</text>
</comment>
<dbReference type="STRING" id="5486.A0A367Y7C0"/>
<dbReference type="InterPro" id="IPR037159">
    <property type="entry name" value="RNA_POL_N_sf"/>
</dbReference>
<dbReference type="Gene3D" id="1.10.1320.10">
    <property type="entry name" value="DNA-directed RNA polymerase, N-terminal domain"/>
    <property type="match status" value="1"/>
</dbReference>
<dbReference type="PANTHER" id="PTHR10102:SF0">
    <property type="entry name" value="DNA-DIRECTED RNA POLYMERASE, MITOCHONDRIAL"/>
    <property type="match status" value="1"/>
</dbReference>
<dbReference type="OrthoDB" id="276422at2759"/>
<dbReference type="FunFam" id="1.10.1320.10:FF:000005">
    <property type="entry name" value="DNA-directed RNA polymerase"/>
    <property type="match status" value="1"/>
</dbReference>
<evidence type="ECO:0000313" key="12">
    <source>
        <dbReference type="EMBL" id="RCK60942.1"/>
    </source>
</evidence>
<evidence type="ECO:0000256" key="1">
    <source>
        <dbReference type="ARBA" id="ARBA00004173"/>
    </source>
</evidence>
<dbReference type="EC" id="2.7.7.6" evidence="10"/>
<keyword evidence="13" id="KW-1185">Reference proteome</keyword>
<dbReference type="PROSITE" id="PS00900">
    <property type="entry name" value="RNA_POL_PHAGE_1"/>
    <property type="match status" value="1"/>
</dbReference>
<dbReference type="Pfam" id="PF14700">
    <property type="entry name" value="RPOL_N"/>
    <property type="match status" value="1"/>
</dbReference>
<dbReference type="Proteomes" id="UP000253472">
    <property type="component" value="Unassembled WGS sequence"/>
</dbReference>
<keyword evidence="8 10" id="KW-0804">Transcription</keyword>
<dbReference type="FunFam" id="1.10.287.280:FF:000001">
    <property type="entry name" value="DNA-directed RNA polymerase"/>
    <property type="match status" value="1"/>
</dbReference>
<comment type="subcellular location">
    <subcellularLocation>
        <location evidence="1">Mitochondrion</location>
    </subcellularLocation>
</comment>
<evidence type="ECO:0000256" key="4">
    <source>
        <dbReference type="ARBA" id="ARBA00022679"/>
    </source>
</evidence>
<keyword evidence="6" id="KW-0809">Transit peptide</keyword>
<organism evidence="12 13">
    <name type="scientific">Candida viswanathii</name>
    <dbReference type="NCBI Taxonomy" id="5486"/>
    <lineage>
        <taxon>Eukaryota</taxon>
        <taxon>Fungi</taxon>
        <taxon>Dikarya</taxon>
        <taxon>Ascomycota</taxon>
        <taxon>Saccharomycotina</taxon>
        <taxon>Pichiomycetes</taxon>
        <taxon>Debaryomycetaceae</taxon>
        <taxon>Candida/Lodderomyces clade</taxon>
        <taxon>Candida</taxon>
    </lineage>
</organism>
<evidence type="ECO:0000256" key="2">
    <source>
        <dbReference type="ARBA" id="ARBA00009493"/>
    </source>
</evidence>
<dbReference type="SUPFAM" id="SSF56672">
    <property type="entry name" value="DNA/RNA polymerases"/>
    <property type="match status" value="1"/>
</dbReference>
<dbReference type="GO" id="GO:0003899">
    <property type="term" value="F:DNA-directed RNA polymerase activity"/>
    <property type="evidence" value="ECO:0007669"/>
    <property type="project" value="UniProtKB-EC"/>
</dbReference>
<keyword evidence="3 10" id="KW-0240">DNA-directed RNA polymerase</keyword>
<evidence type="ECO:0000256" key="8">
    <source>
        <dbReference type="ARBA" id="ARBA00023163"/>
    </source>
</evidence>
<name>A0A367Y7C0_9ASCO</name>
<keyword evidence="4 10" id="KW-0808">Transferase</keyword>
<dbReference type="InterPro" id="IPR029262">
    <property type="entry name" value="RPOL_N"/>
</dbReference>
<dbReference type="Gene3D" id="1.10.287.280">
    <property type="match status" value="1"/>
</dbReference>
<keyword evidence="7" id="KW-0496">Mitochondrion</keyword>
<evidence type="ECO:0000256" key="6">
    <source>
        <dbReference type="ARBA" id="ARBA00022946"/>
    </source>
</evidence>
<evidence type="ECO:0000256" key="5">
    <source>
        <dbReference type="ARBA" id="ARBA00022695"/>
    </source>
</evidence>
<comment type="caution">
    <text evidence="12">The sequence shown here is derived from an EMBL/GenBank/DDBJ whole genome shotgun (WGS) entry which is preliminary data.</text>
</comment>
<reference evidence="12 13" key="1">
    <citation type="submission" date="2018-06" db="EMBL/GenBank/DDBJ databases">
        <title>Whole genome sequencing of Candida tropicalis (genome annotated by CSBL at Korea University).</title>
        <authorList>
            <person name="Ahn J."/>
        </authorList>
    </citation>
    <scope>NUCLEOTIDE SEQUENCE [LARGE SCALE GENOMIC DNA]</scope>
    <source>
        <strain evidence="12 13">ATCC 20962</strain>
    </source>
</reference>
<dbReference type="GO" id="GO:0006390">
    <property type="term" value="P:mitochondrial transcription"/>
    <property type="evidence" value="ECO:0007669"/>
    <property type="project" value="TreeGrafter"/>
</dbReference>
<evidence type="ECO:0000256" key="10">
    <source>
        <dbReference type="RuleBase" id="RU003805"/>
    </source>
</evidence>
<dbReference type="Gene3D" id="1.10.150.20">
    <property type="entry name" value="5' to 3' exonuclease, C-terminal subdomain"/>
    <property type="match status" value="1"/>
</dbReference>
<evidence type="ECO:0000256" key="3">
    <source>
        <dbReference type="ARBA" id="ARBA00022478"/>
    </source>
</evidence>
<dbReference type="Pfam" id="PF00940">
    <property type="entry name" value="RNA_pol"/>
    <property type="match status" value="1"/>
</dbReference>
<evidence type="ECO:0000256" key="9">
    <source>
        <dbReference type="ARBA" id="ARBA00048552"/>
    </source>
</evidence>
<accession>A0A367Y7C0</accession>
<dbReference type="PANTHER" id="PTHR10102">
    <property type="entry name" value="DNA-DIRECTED RNA POLYMERASE, MITOCHONDRIAL"/>
    <property type="match status" value="1"/>
</dbReference>
<keyword evidence="5 10" id="KW-0548">Nucleotidyltransferase</keyword>
<feature type="domain" description="DNA-directed RNA polymerase N-terminal" evidence="11">
    <location>
        <begin position="380"/>
        <end position="682"/>
    </location>
</feature>
<dbReference type="InterPro" id="IPR046950">
    <property type="entry name" value="DNA-dir_Rpol_C_phage-type"/>
</dbReference>
<dbReference type="PROSITE" id="PS00489">
    <property type="entry name" value="RNA_POL_PHAGE_2"/>
    <property type="match status" value="1"/>
</dbReference>
<dbReference type="InterPro" id="IPR002092">
    <property type="entry name" value="DNA-dir_Rpol_phage-type"/>
</dbReference>
<evidence type="ECO:0000259" key="11">
    <source>
        <dbReference type="SMART" id="SM01311"/>
    </source>
</evidence>
<dbReference type="GO" id="GO:0034245">
    <property type="term" value="C:mitochondrial DNA-directed RNA polymerase complex"/>
    <property type="evidence" value="ECO:0007669"/>
    <property type="project" value="TreeGrafter"/>
</dbReference>
<dbReference type="GO" id="GO:0001018">
    <property type="term" value="F:mitochondrial promoter sequence-specific DNA binding"/>
    <property type="evidence" value="ECO:0007669"/>
    <property type="project" value="TreeGrafter"/>
</dbReference>
<gene>
    <name evidence="12" type="primary">RPO41_2</name>
    <name evidence="12" type="ORF">Cantr_08691</name>
</gene>
<sequence>MLLSLAKKWMVSRAPRLCLSSRVTLPVTRSIATNAVATSSESTPLDLSSSLINENIIDPLLKGIGAPPKLNKFPNATIELRSFLQSTPQRALGPDGKAIKSFYSSTNDDVSVDPYENEIAYLKTVLDSLVADRFYGKSEQILGSLSKLLSKEEFTNVGNKLLEAMALDDSISVSDFDADVQSLEENCDFLGDTRTDAIRLAKLLNMEKPSESELNEILENYNAKSIKSILENTDVFGVDNLYKIFSCPVITDSHIPNELVEFYDEFKLNQQDEGFIRDTINLEEDKNINTLKKGDIEELHGVDSFGLKVIRHSLLGLEPTAESVSIFSEKVARIVSGLENEEKKEAIMAGKLNHFEVYCSLETEAQRKKFSDALDEFNYERQKQIEIRGIEGAKKRWQHKFEELQKRGEVLFHSSISAWCYLWLQAVTPLIEKEVELCKQHLASGDQDKTQDRDLYAPFLAKVDPTRAAVCTILELLKLHSTGGVASGFRVYKAVSSVGKAIETEVRVATQLANEEKLKSKSRSPKLMKAIRDAIRRKADQTPEWDNYTRARVGGFLVSALVTAAKVPVSQDTLEGTVQDEHPAFFHTVQFVGGNRYGVIKIHPTISKLLSGTSFSECIQPQMLPMLIEPKPWSSFYGGGALFSRNALVRMKDSPETMAYISAATKRGNLQEVFDGLNVLGTTPWTVNSKVFDVIATYWNKGEEFLSIPPVQDKINMPEPLPRDADPQDKLRQSSSYHAAVREFAGNHSRRCDNNYKLEIARAYIGEKLFFPHNLDFRGRAYPLSPHFNHLGNDLTRSLFMFWEGRELGEVGLRWLKVQLANVCGVDKESFDDRVKFVDDNLEAIIASAKDPYAEGAFWQKADKPWQALGACFELAAAYELDDPTKFVSHLPVHQDGTCNGLQHYAALGGDVEGAMQINLSPADKPQDVYQFVAGLVEERLKKDAAQGNEMAKFLMGNIKRKVVKQTVMTNVYGVTFLGGMSQLQKQIGHLFDDSKQSHEYALYLARQVFASIRELFENAHLIQDWLTISAKKITRSVSWDTVQGVGEHCRSAVIWTSPLGLPVIQPYRQQEASATPAALQKVTVIRPSAAGAVDSRKQAAGFPPNYVHSLDATHMLMSAKACGKAGLNFAAVHDSFWTHACDVPTMNKLIRESFVELHSYDLIHLLKEEFDERYKGYYEIARIPSNHPLVAEVKKVKEQWAKSLNGSVSLTDELYMEKKRLEMLQSTNPEERKAAENMKTTISVTLDFDQSKLEDKPNTAKTLILIPLKFPPVPPRGEFDVNLVKESKYFFS</sequence>
<dbReference type="EMBL" id="QLNQ01000026">
    <property type="protein sequence ID" value="RCK60942.1"/>
    <property type="molecule type" value="Genomic_DNA"/>
</dbReference>
<comment type="function">
    <text evidence="10">DNA-dependent RNA polymerase catalyzes the transcription of DNA into RNA using the four ribonucleoside triphosphates as substrates.</text>
</comment>
<evidence type="ECO:0000313" key="13">
    <source>
        <dbReference type="Proteomes" id="UP000253472"/>
    </source>
</evidence>
<evidence type="ECO:0000256" key="7">
    <source>
        <dbReference type="ARBA" id="ARBA00023128"/>
    </source>
</evidence>
<proteinExistence type="inferred from homology"/>
<dbReference type="FunFam" id="1.10.150.20:FF:000041">
    <property type="entry name" value="DNA-directed RNA polymerase"/>
    <property type="match status" value="1"/>
</dbReference>
<comment type="catalytic activity">
    <reaction evidence="9 10">
        <text>RNA(n) + a ribonucleoside 5'-triphosphate = RNA(n+1) + diphosphate</text>
        <dbReference type="Rhea" id="RHEA:21248"/>
        <dbReference type="Rhea" id="RHEA-COMP:14527"/>
        <dbReference type="Rhea" id="RHEA-COMP:17342"/>
        <dbReference type="ChEBI" id="CHEBI:33019"/>
        <dbReference type="ChEBI" id="CHEBI:61557"/>
        <dbReference type="ChEBI" id="CHEBI:140395"/>
        <dbReference type="EC" id="2.7.7.6"/>
    </reaction>
</comment>